<dbReference type="InterPro" id="IPR051531">
    <property type="entry name" value="N-acetyltransferase"/>
</dbReference>
<dbReference type="EMBL" id="FMHG01000002">
    <property type="protein sequence ID" value="SCJ86557.1"/>
    <property type="molecule type" value="Genomic_DNA"/>
</dbReference>
<evidence type="ECO:0000313" key="2">
    <source>
        <dbReference type="EMBL" id="SCJ86557.1"/>
    </source>
</evidence>
<dbReference type="SUPFAM" id="SSF55729">
    <property type="entry name" value="Acyl-CoA N-acyltransferases (Nat)"/>
    <property type="match status" value="1"/>
</dbReference>
<dbReference type="GO" id="GO:0016747">
    <property type="term" value="F:acyltransferase activity, transferring groups other than amino-acyl groups"/>
    <property type="evidence" value="ECO:0007669"/>
    <property type="project" value="InterPro"/>
</dbReference>
<dbReference type="PROSITE" id="PS51186">
    <property type="entry name" value="GNAT"/>
    <property type="match status" value="1"/>
</dbReference>
<name>A0A1C6JX15_9FIRM</name>
<gene>
    <name evidence="2" type="ORF">SAMEA3545359_02368</name>
</gene>
<reference evidence="2" key="1">
    <citation type="submission" date="2015-09" db="EMBL/GenBank/DDBJ databases">
        <authorList>
            <consortium name="Pathogen Informatics"/>
        </authorList>
    </citation>
    <scope>NUCLEOTIDE SEQUENCE</scope>
    <source>
        <strain evidence="2">2789STDY5834896</strain>
    </source>
</reference>
<protein>
    <recommendedName>
        <fullName evidence="1">N-acetyltransferase domain-containing protein</fullName>
    </recommendedName>
</protein>
<dbReference type="PANTHER" id="PTHR43792">
    <property type="entry name" value="GNAT FAMILY, PUTATIVE (AFU_ORTHOLOGUE AFUA_3G00765)-RELATED-RELATED"/>
    <property type="match status" value="1"/>
</dbReference>
<accession>A0A1C6JX15</accession>
<dbReference type="InterPro" id="IPR016181">
    <property type="entry name" value="Acyl_CoA_acyltransferase"/>
</dbReference>
<dbReference type="Pfam" id="PF13302">
    <property type="entry name" value="Acetyltransf_3"/>
    <property type="match status" value="1"/>
</dbReference>
<dbReference type="Gene3D" id="3.40.630.30">
    <property type="match status" value="1"/>
</dbReference>
<feature type="domain" description="N-acetyltransferase" evidence="1">
    <location>
        <begin position="11"/>
        <end position="167"/>
    </location>
</feature>
<sequence length="194" mass="23320">MNTPTLKTERLILRKFTERDIEALYQILRDKEVNRFLPWYPLQSMEEAEAFYQERYAAKYAEPRGYQYAICLKSDDCPIGYIKVDMQEHHDFGYGLRREFWHRGIVTEAGKAVVEQVRADGLPYITATHDVQNPRSGAVMQKLGMTYRYSYIEQWQPKDIRVTFRMYQLNFDGNEQRVYKKYWNQYAEHFVEVL</sequence>
<proteinExistence type="predicted"/>
<organism evidence="2">
    <name type="scientific">uncultured Anaerotruncus sp</name>
    <dbReference type="NCBI Taxonomy" id="905011"/>
    <lineage>
        <taxon>Bacteria</taxon>
        <taxon>Bacillati</taxon>
        <taxon>Bacillota</taxon>
        <taxon>Clostridia</taxon>
        <taxon>Eubacteriales</taxon>
        <taxon>Oscillospiraceae</taxon>
        <taxon>Anaerotruncus</taxon>
        <taxon>environmental samples</taxon>
    </lineage>
</organism>
<evidence type="ECO:0000259" key="1">
    <source>
        <dbReference type="PROSITE" id="PS51186"/>
    </source>
</evidence>
<dbReference type="AlphaFoldDB" id="A0A1C6JX15"/>
<dbReference type="InterPro" id="IPR000182">
    <property type="entry name" value="GNAT_dom"/>
</dbReference>